<evidence type="ECO:0000313" key="1">
    <source>
        <dbReference type="EMBL" id="UTI65309.1"/>
    </source>
</evidence>
<organism evidence="1 2">
    <name type="scientific">Paraconexibacter antarcticus</name>
    <dbReference type="NCBI Taxonomy" id="2949664"/>
    <lineage>
        <taxon>Bacteria</taxon>
        <taxon>Bacillati</taxon>
        <taxon>Actinomycetota</taxon>
        <taxon>Thermoleophilia</taxon>
        <taxon>Solirubrobacterales</taxon>
        <taxon>Paraconexibacteraceae</taxon>
        <taxon>Paraconexibacter</taxon>
    </lineage>
</organism>
<gene>
    <name evidence="1" type="ORF">NBH00_03640</name>
</gene>
<keyword evidence="2" id="KW-1185">Reference proteome</keyword>
<proteinExistence type="predicted"/>
<accession>A0ABY5DWK2</accession>
<name>A0ABY5DWK2_9ACTN</name>
<dbReference type="RefSeq" id="WP_254571994.1">
    <property type="nucleotide sequence ID" value="NZ_CP098502.1"/>
</dbReference>
<protein>
    <recommendedName>
        <fullName evidence="3">Spheroidene monooxygenase</fullName>
    </recommendedName>
</protein>
<evidence type="ECO:0000313" key="2">
    <source>
        <dbReference type="Proteomes" id="UP001056035"/>
    </source>
</evidence>
<dbReference type="EMBL" id="CP098502">
    <property type="protein sequence ID" value="UTI65309.1"/>
    <property type="molecule type" value="Genomic_DNA"/>
</dbReference>
<evidence type="ECO:0008006" key="3">
    <source>
        <dbReference type="Google" id="ProtNLM"/>
    </source>
</evidence>
<sequence length="242" mass="25937">MTTPSADVLTIDVYTHTVRQTPSRRRQLRAALARPVPGLRQATVNYANSGTYEIVPKPLGTCLLLAWDSLEAAEAAWAGPFGAAAGGPGDYRLDGEVARARTEHPDDTWFGWRPSDAGSAPIARDEPLVVVVHGLVKRGNLAGFLRDNVHAASRAAHHPGHRGSIDIHSRPPFENTSVSIWSTLSEAQDFAYAPGGHAPAMKRARAEDTHEAGVYLQVRPLASTGSLGIDRPALPEHPGTTR</sequence>
<reference evidence="1 2" key="1">
    <citation type="submission" date="2022-06" db="EMBL/GenBank/DDBJ databases">
        <title>Paraconexibacter antarcticus.</title>
        <authorList>
            <person name="Kim C.S."/>
        </authorList>
    </citation>
    <scope>NUCLEOTIDE SEQUENCE [LARGE SCALE GENOMIC DNA]</scope>
    <source>
        <strain evidence="1 2">02-257</strain>
    </source>
</reference>
<dbReference type="Proteomes" id="UP001056035">
    <property type="component" value="Chromosome"/>
</dbReference>